<dbReference type="Pfam" id="PF00583">
    <property type="entry name" value="Acetyltransf_1"/>
    <property type="match status" value="1"/>
</dbReference>
<evidence type="ECO:0000259" key="1">
    <source>
        <dbReference type="PROSITE" id="PS51186"/>
    </source>
</evidence>
<dbReference type="GO" id="GO:0016747">
    <property type="term" value="F:acyltransferase activity, transferring groups other than amino-acyl groups"/>
    <property type="evidence" value="ECO:0007669"/>
    <property type="project" value="InterPro"/>
</dbReference>
<keyword evidence="3" id="KW-1185">Reference proteome</keyword>
<name>A0A841KUW7_9FIRM</name>
<feature type="domain" description="N-acetyltransferase" evidence="1">
    <location>
        <begin position="27"/>
        <end position="193"/>
    </location>
</feature>
<dbReference type="EMBL" id="JACHEN010000021">
    <property type="protein sequence ID" value="MBB6217241.1"/>
    <property type="molecule type" value="Genomic_DNA"/>
</dbReference>
<dbReference type="PANTHER" id="PTHR43415:SF3">
    <property type="entry name" value="GNAT-FAMILY ACETYLTRANSFERASE"/>
    <property type="match status" value="1"/>
</dbReference>
<dbReference type="PANTHER" id="PTHR43415">
    <property type="entry name" value="SPERMIDINE N(1)-ACETYLTRANSFERASE"/>
    <property type="match status" value="1"/>
</dbReference>
<dbReference type="CDD" id="cd04301">
    <property type="entry name" value="NAT_SF"/>
    <property type="match status" value="1"/>
</dbReference>
<dbReference type="InterPro" id="IPR016181">
    <property type="entry name" value="Acyl_CoA_acyltransferase"/>
</dbReference>
<dbReference type="SUPFAM" id="SSF55729">
    <property type="entry name" value="Acyl-CoA N-acyltransferases (Nat)"/>
    <property type="match status" value="1"/>
</dbReference>
<organism evidence="2 3">
    <name type="scientific">Anaerosolibacter carboniphilus</name>
    <dbReference type="NCBI Taxonomy" id="1417629"/>
    <lineage>
        <taxon>Bacteria</taxon>
        <taxon>Bacillati</taxon>
        <taxon>Bacillota</taxon>
        <taxon>Clostridia</taxon>
        <taxon>Peptostreptococcales</taxon>
        <taxon>Thermotaleaceae</taxon>
        <taxon>Anaerosolibacter</taxon>
    </lineage>
</organism>
<reference evidence="2 3" key="1">
    <citation type="submission" date="2020-08" db="EMBL/GenBank/DDBJ databases">
        <title>Genomic Encyclopedia of Type Strains, Phase IV (KMG-IV): sequencing the most valuable type-strain genomes for metagenomic binning, comparative biology and taxonomic classification.</title>
        <authorList>
            <person name="Goeker M."/>
        </authorList>
    </citation>
    <scope>NUCLEOTIDE SEQUENCE [LARGE SCALE GENOMIC DNA]</scope>
    <source>
        <strain evidence="2 3">DSM 103526</strain>
    </source>
</reference>
<protein>
    <submittedName>
        <fullName evidence="2">RimJ/RimL family protein N-acetyltransferase</fullName>
    </submittedName>
</protein>
<sequence>MKYIMVNKGVVKTMKRKVLKLKNGQSMILREAVPEDAEAMITFVNQVAGESDNLTFGPGEFAVTLDQEKSILAEFQQGLNQLFLIGEIDGEIVGNLTFRGGHRPRVAHVGEFGISVLKKYWGLGIGKYLLEYLIDWAREVGFIYKINLRVKEDNEGAIQLYRKMGFREEGRLTRDFCIDGRYYDSIAMGLQIDPEENK</sequence>
<keyword evidence="2" id="KW-0808">Transferase</keyword>
<comment type="caution">
    <text evidence="2">The sequence shown here is derived from an EMBL/GenBank/DDBJ whole genome shotgun (WGS) entry which is preliminary data.</text>
</comment>
<dbReference type="AlphaFoldDB" id="A0A841KUW7"/>
<dbReference type="Gene3D" id="3.40.630.30">
    <property type="match status" value="1"/>
</dbReference>
<accession>A0A841KUW7</accession>
<proteinExistence type="predicted"/>
<dbReference type="PROSITE" id="PS51186">
    <property type="entry name" value="GNAT"/>
    <property type="match status" value="1"/>
</dbReference>
<evidence type="ECO:0000313" key="2">
    <source>
        <dbReference type="EMBL" id="MBB6217241.1"/>
    </source>
</evidence>
<gene>
    <name evidence="2" type="ORF">HNQ80_003360</name>
</gene>
<dbReference type="Proteomes" id="UP000579281">
    <property type="component" value="Unassembled WGS sequence"/>
</dbReference>
<evidence type="ECO:0000313" key="3">
    <source>
        <dbReference type="Proteomes" id="UP000579281"/>
    </source>
</evidence>
<dbReference type="InterPro" id="IPR000182">
    <property type="entry name" value="GNAT_dom"/>
</dbReference>